<feature type="transmembrane region" description="Helical" evidence="1">
    <location>
        <begin position="238"/>
        <end position="259"/>
    </location>
</feature>
<evidence type="ECO:0000256" key="1">
    <source>
        <dbReference type="SAM" id="Phobius"/>
    </source>
</evidence>
<keyword evidence="1" id="KW-1133">Transmembrane helix</keyword>
<feature type="transmembrane region" description="Helical" evidence="1">
    <location>
        <begin position="119"/>
        <end position="138"/>
    </location>
</feature>
<keyword evidence="1" id="KW-0472">Membrane</keyword>
<name>A0AB39SXT2_9ACTN</name>
<dbReference type="EMBL" id="CP163444">
    <property type="protein sequence ID" value="XDQ72054.1"/>
    <property type="molecule type" value="Genomic_DNA"/>
</dbReference>
<feature type="transmembrane region" description="Helical" evidence="1">
    <location>
        <begin position="144"/>
        <end position="166"/>
    </location>
</feature>
<gene>
    <name evidence="2" type="ORF">AB5J54_16735</name>
</gene>
<organism evidence="2">
    <name type="scientific">Streptomyces sp. R44</name>
    <dbReference type="NCBI Taxonomy" id="3238633"/>
    <lineage>
        <taxon>Bacteria</taxon>
        <taxon>Bacillati</taxon>
        <taxon>Actinomycetota</taxon>
        <taxon>Actinomycetes</taxon>
        <taxon>Kitasatosporales</taxon>
        <taxon>Streptomycetaceae</taxon>
        <taxon>Streptomyces</taxon>
    </lineage>
</organism>
<sequence>MSTTSSPIPVLRGRAGTTLQAQDDVLVLSRRRKEKRIPLQAVRRVGAEGRALAVELTAPAGTTPVTYKVRGVSEVAATAFADAVTALLPEERAADGTALVTDSAPAGSDDDWYTRAFRLTAWVTGLVAVGVAVPLGIVESVSRAVAFSVFTPIAVGIVAFGVAALSMQYREWTYPRYGITVEAVRRGPRDYAYTDLQGVVRGAYISGSAPTIKVAYHPRNPADPVHAKSWIAKAAGTLVFLAIIAVGLAFLALTISMAVDGFQRA</sequence>
<proteinExistence type="predicted"/>
<dbReference type="AlphaFoldDB" id="A0AB39SXT2"/>
<evidence type="ECO:0000313" key="2">
    <source>
        <dbReference type="EMBL" id="XDQ72054.1"/>
    </source>
</evidence>
<accession>A0AB39SXT2</accession>
<dbReference type="RefSeq" id="WP_369144712.1">
    <property type="nucleotide sequence ID" value="NZ_CP163444.1"/>
</dbReference>
<evidence type="ECO:0008006" key="3">
    <source>
        <dbReference type="Google" id="ProtNLM"/>
    </source>
</evidence>
<protein>
    <recommendedName>
        <fullName evidence="3">DUF3592 domain-containing protein</fullName>
    </recommendedName>
</protein>
<keyword evidence="1" id="KW-0812">Transmembrane</keyword>
<reference evidence="2" key="1">
    <citation type="submission" date="2024-07" db="EMBL/GenBank/DDBJ databases">
        <authorList>
            <person name="Yu S.T."/>
        </authorList>
    </citation>
    <scope>NUCLEOTIDE SEQUENCE</scope>
    <source>
        <strain evidence="2">R44</strain>
    </source>
</reference>